<reference evidence="5" key="1">
    <citation type="submission" date="2010-02" db="EMBL/GenBank/DDBJ databases">
        <title>Sequencing and annotation of the Blastocystis hominis genome.</title>
        <authorList>
            <person name="Wincker P."/>
        </authorList>
    </citation>
    <scope>NUCLEOTIDE SEQUENCE</scope>
    <source>
        <strain evidence="5">Singapore isolate B</strain>
    </source>
</reference>
<sequence>MQTNFSGLCTLIAIRDSKLFAYLFEEYCDIGVSMTENADGYERPESALPFSSVIRKQLPNVPDEAFSHAPGLYSEAEAAYIMWHVFRTLRDLHTSQLCHLDIRPDNILLSSTGEVKLGGLSFLSSFQDDSFGGLRLNLPGKKEFVLPEYWQGFHVSCFAADIWAAAVSLYVLVKGTNPFPIRHLDQHIEKMVNYSVIPELDGFSDDLFHLLQLCMSPKLTLRPTLDQILVAPRESVHSRRPAGSRSSAFSTIPRSTRGKSGQT</sequence>
<protein>
    <recommendedName>
        <fullName evidence="4">Protein kinase domain-containing protein</fullName>
    </recommendedName>
</protein>
<evidence type="ECO:0000256" key="2">
    <source>
        <dbReference type="ARBA" id="ARBA00022840"/>
    </source>
</evidence>
<dbReference type="InterPro" id="IPR011009">
    <property type="entry name" value="Kinase-like_dom_sf"/>
</dbReference>
<dbReference type="PANTHER" id="PTHR24346:SF30">
    <property type="entry name" value="MATERNAL EMBRYONIC LEUCINE ZIPPER KINASE"/>
    <property type="match status" value="1"/>
</dbReference>
<dbReference type="GeneID" id="24921910"/>
<gene>
    <name evidence="5" type="ORF">GSBLH_T00004916001</name>
</gene>
<dbReference type="GO" id="GO:0005524">
    <property type="term" value="F:ATP binding"/>
    <property type="evidence" value="ECO:0007669"/>
    <property type="project" value="UniProtKB-KW"/>
</dbReference>
<dbReference type="PANTHER" id="PTHR24346">
    <property type="entry name" value="MAP/MICROTUBULE AFFINITY-REGULATING KINASE"/>
    <property type="match status" value="1"/>
</dbReference>
<accession>D8MB63</accession>
<dbReference type="PROSITE" id="PS50011">
    <property type="entry name" value="PROTEIN_KINASE_DOM"/>
    <property type="match status" value="1"/>
</dbReference>
<dbReference type="PROSITE" id="PS00109">
    <property type="entry name" value="PROTEIN_KINASE_TYR"/>
    <property type="match status" value="1"/>
</dbReference>
<dbReference type="GO" id="GO:0035556">
    <property type="term" value="P:intracellular signal transduction"/>
    <property type="evidence" value="ECO:0007669"/>
    <property type="project" value="TreeGrafter"/>
</dbReference>
<evidence type="ECO:0000313" key="6">
    <source>
        <dbReference type="Proteomes" id="UP000008312"/>
    </source>
</evidence>
<dbReference type="Pfam" id="PF00069">
    <property type="entry name" value="Pkinase"/>
    <property type="match status" value="1"/>
</dbReference>
<dbReference type="AlphaFoldDB" id="D8MB63"/>
<dbReference type="InterPro" id="IPR000719">
    <property type="entry name" value="Prot_kinase_dom"/>
</dbReference>
<dbReference type="SMART" id="SM00220">
    <property type="entry name" value="S_TKc"/>
    <property type="match status" value="1"/>
</dbReference>
<name>D8MB63_BLAHO</name>
<dbReference type="InParanoid" id="D8MB63"/>
<dbReference type="EMBL" id="FN668690">
    <property type="protein sequence ID" value="CBK25302.2"/>
    <property type="molecule type" value="Genomic_DNA"/>
</dbReference>
<keyword evidence="1" id="KW-0547">Nucleotide-binding</keyword>
<feature type="region of interest" description="Disordered" evidence="3">
    <location>
        <begin position="236"/>
        <end position="263"/>
    </location>
</feature>
<evidence type="ECO:0000259" key="4">
    <source>
        <dbReference type="PROSITE" id="PS50011"/>
    </source>
</evidence>
<organism evidence="5">
    <name type="scientific">Blastocystis hominis</name>
    <dbReference type="NCBI Taxonomy" id="12968"/>
    <lineage>
        <taxon>Eukaryota</taxon>
        <taxon>Sar</taxon>
        <taxon>Stramenopiles</taxon>
        <taxon>Bigyra</taxon>
        <taxon>Opalozoa</taxon>
        <taxon>Opalinata</taxon>
        <taxon>Blastocystidae</taxon>
        <taxon>Blastocystis</taxon>
    </lineage>
</organism>
<evidence type="ECO:0000256" key="1">
    <source>
        <dbReference type="ARBA" id="ARBA00022741"/>
    </source>
</evidence>
<dbReference type="Proteomes" id="UP000008312">
    <property type="component" value="Unassembled WGS sequence"/>
</dbReference>
<keyword evidence="2" id="KW-0067">ATP-binding</keyword>
<proteinExistence type="predicted"/>
<keyword evidence="6" id="KW-1185">Reference proteome</keyword>
<dbReference type="SUPFAM" id="SSF56112">
    <property type="entry name" value="Protein kinase-like (PK-like)"/>
    <property type="match status" value="1"/>
</dbReference>
<dbReference type="RefSeq" id="XP_012899350.1">
    <property type="nucleotide sequence ID" value="XM_013043896.1"/>
</dbReference>
<evidence type="ECO:0000256" key="3">
    <source>
        <dbReference type="SAM" id="MobiDB-lite"/>
    </source>
</evidence>
<dbReference type="InterPro" id="IPR008266">
    <property type="entry name" value="Tyr_kinase_AS"/>
</dbReference>
<evidence type="ECO:0000313" key="5">
    <source>
        <dbReference type="EMBL" id="CBK25302.2"/>
    </source>
</evidence>
<dbReference type="GO" id="GO:0004674">
    <property type="term" value="F:protein serine/threonine kinase activity"/>
    <property type="evidence" value="ECO:0007669"/>
    <property type="project" value="TreeGrafter"/>
</dbReference>
<feature type="domain" description="Protein kinase" evidence="4">
    <location>
        <begin position="1"/>
        <end position="240"/>
    </location>
</feature>
<dbReference type="Gene3D" id="1.10.510.10">
    <property type="entry name" value="Transferase(Phosphotransferase) domain 1"/>
    <property type="match status" value="1"/>
</dbReference>
<dbReference type="OrthoDB" id="10256089at2759"/>
<feature type="compositionally biased region" description="Polar residues" evidence="3">
    <location>
        <begin position="244"/>
        <end position="263"/>
    </location>
</feature>
<dbReference type="GO" id="GO:0005737">
    <property type="term" value="C:cytoplasm"/>
    <property type="evidence" value="ECO:0007669"/>
    <property type="project" value="TreeGrafter"/>
</dbReference>